<dbReference type="Proteomes" id="UP001596045">
    <property type="component" value="Unassembled WGS sequence"/>
</dbReference>
<feature type="domain" description="N-acetyltransferase" evidence="3">
    <location>
        <begin position="13"/>
        <end position="155"/>
    </location>
</feature>
<dbReference type="InterPro" id="IPR016181">
    <property type="entry name" value="Acyl_CoA_acyltransferase"/>
</dbReference>
<evidence type="ECO:0000313" key="5">
    <source>
        <dbReference type="Proteomes" id="UP001596045"/>
    </source>
</evidence>
<keyword evidence="2 4" id="KW-0012">Acyltransferase</keyword>
<proteinExistence type="predicted"/>
<dbReference type="CDD" id="cd04301">
    <property type="entry name" value="NAT_SF"/>
    <property type="match status" value="1"/>
</dbReference>
<dbReference type="PANTHER" id="PTHR43877:SF2">
    <property type="entry name" value="AMINOALKYLPHOSPHONATE N-ACETYLTRANSFERASE-RELATED"/>
    <property type="match status" value="1"/>
</dbReference>
<keyword evidence="5" id="KW-1185">Reference proteome</keyword>
<evidence type="ECO:0000313" key="4">
    <source>
        <dbReference type="EMBL" id="MFC5474547.1"/>
    </source>
</evidence>
<accession>A0ABW0MC63</accession>
<dbReference type="Pfam" id="PF00583">
    <property type="entry name" value="Acetyltransf_1"/>
    <property type="match status" value="1"/>
</dbReference>
<gene>
    <name evidence="4" type="ORF">ACFPM8_11325</name>
</gene>
<name>A0ABW0MC63_9BURK</name>
<dbReference type="InterPro" id="IPR050832">
    <property type="entry name" value="Bact_Acetyltransf"/>
</dbReference>
<dbReference type="RefSeq" id="WP_378997649.1">
    <property type="nucleotide sequence ID" value="NZ_JBHSMT010000014.1"/>
</dbReference>
<dbReference type="PANTHER" id="PTHR43877">
    <property type="entry name" value="AMINOALKYLPHOSPHONATE N-ACETYLTRANSFERASE-RELATED-RELATED"/>
    <property type="match status" value="1"/>
</dbReference>
<evidence type="ECO:0000259" key="3">
    <source>
        <dbReference type="PROSITE" id="PS51186"/>
    </source>
</evidence>
<sequence length="166" mass="18809">MGDINRCDGTFLVEHELVLKFDGKQLAYDVISVTPYEKSYLADDPEPDDGDEPADAVFLAYVEDRLAGQIELSRHWNGYAHIDNIVVDRQSRKLGVGRALVLRAIEWAQQEQLAGVMLETQSNNVAACRLYASCGFALKGFDQDLYRGLKRDTREVALFWYWHPPG</sequence>
<protein>
    <submittedName>
        <fullName evidence="4">GNAT family N-acetyltransferase</fullName>
        <ecNumber evidence="4">2.3.-.-</ecNumber>
    </submittedName>
</protein>
<keyword evidence="1 4" id="KW-0808">Transferase</keyword>
<dbReference type="GO" id="GO:0016746">
    <property type="term" value="F:acyltransferase activity"/>
    <property type="evidence" value="ECO:0007669"/>
    <property type="project" value="UniProtKB-KW"/>
</dbReference>
<comment type="caution">
    <text evidence="4">The sequence shown here is derived from an EMBL/GenBank/DDBJ whole genome shotgun (WGS) entry which is preliminary data.</text>
</comment>
<dbReference type="EMBL" id="JBHSMT010000014">
    <property type="protein sequence ID" value="MFC5474547.1"/>
    <property type="molecule type" value="Genomic_DNA"/>
</dbReference>
<reference evidence="5" key="1">
    <citation type="journal article" date="2019" name="Int. J. Syst. Evol. Microbiol.">
        <title>The Global Catalogue of Microorganisms (GCM) 10K type strain sequencing project: providing services to taxonomists for standard genome sequencing and annotation.</title>
        <authorList>
            <consortium name="The Broad Institute Genomics Platform"/>
            <consortium name="The Broad Institute Genome Sequencing Center for Infectious Disease"/>
            <person name="Wu L."/>
            <person name="Ma J."/>
        </authorList>
    </citation>
    <scope>NUCLEOTIDE SEQUENCE [LARGE SCALE GENOMIC DNA]</scope>
    <source>
        <strain evidence="5">JCM 17066</strain>
    </source>
</reference>
<dbReference type="PROSITE" id="PS51186">
    <property type="entry name" value="GNAT"/>
    <property type="match status" value="1"/>
</dbReference>
<evidence type="ECO:0000256" key="1">
    <source>
        <dbReference type="ARBA" id="ARBA00022679"/>
    </source>
</evidence>
<dbReference type="InterPro" id="IPR008125">
    <property type="entry name" value="Streptothricin_AcTrfase"/>
</dbReference>
<evidence type="ECO:0000256" key="2">
    <source>
        <dbReference type="ARBA" id="ARBA00023315"/>
    </source>
</evidence>
<dbReference type="InterPro" id="IPR000182">
    <property type="entry name" value="GNAT_dom"/>
</dbReference>
<dbReference type="PRINTS" id="PR01754">
    <property type="entry name" value="SACTRNSFRASE"/>
</dbReference>
<dbReference type="EC" id="2.3.-.-" evidence="4"/>
<organism evidence="4 5">
    <name type="scientific">Paraherbaspirillum soli</name>
    <dbReference type="NCBI Taxonomy" id="631222"/>
    <lineage>
        <taxon>Bacteria</taxon>
        <taxon>Pseudomonadati</taxon>
        <taxon>Pseudomonadota</taxon>
        <taxon>Betaproteobacteria</taxon>
        <taxon>Burkholderiales</taxon>
        <taxon>Oxalobacteraceae</taxon>
        <taxon>Paraherbaspirillum</taxon>
    </lineage>
</organism>
<dbReference type="Gene3D" id="3.40.630.30">
    <property type="match status" value="1"/>
</dbReference>
<dbReference type="SUPFAM" id="SSF55729">
    <property type="entry name" value="Acyl-CoA N-acyltransferases (Nat)"/>
    <property type="match status" value="1"/>
</dbReference>